<reference evidence="6 7" key="1">
    <citation type="submission" date="2019-05" db="EMBL/GenBank/DDBJ databases">
        <authorList>
            <person name="Narsing Rao M.P."/>
            <person name="Li W.J."/>
        </authorList>
    </citation>
    <scope>NUCLEOTIDE SEQUENCE [LARGE SCALE GENOMIC DNA]</scope>
    <source>
        <strain evidence="6 7">SYSU_K30003</strain>
    </source>
</reference>
<evidence type="ECO:0000313" key="6">
    <source>
        <dbReference type="EMBL" id="TLS53261.1"/>
    </source>
</evidence>
<proteinExistence type="inferred from homology"/>
<accession>A0A5R9GBY3</accession>
<dbReference type="Pfam" id="PF09261">
    <property type="entry name" value="Alpha-mann_mid"/>
    <property type="match status" value="1"/>
</dbReference>
<keyword evidence="3" id="KW-0378">Hydrolase</keyword>
<dbReference type="InterPro" id="IPR011682">
    <property type="entry name" value="Glyco_hydro_38_C"/>
</dbReference>
<dbReference type="EMBL" id="VCIW01000003">
    <property type="protein sequence ID" value="TLS53261.1"/>
    <property type="molecule type" value="Genomic_DNA"/>
</dbReference>
<keyword evidence="7" id="KW-1185">Reference proteome</keyword>
<feature type="domain" description="Glycoside hydrolase family 38 central" evidence="5">
    <location>
        <begin position="267"/>
        <end position="344"/>
    </location>
</feature>
<evidence type="ECO:0000256" key="2">
    <source>
        <dbReference type="ARBA" id="ARBA00022723"/>
    </source>
</evidence>
<dbReference type="Gene3D" id="2.60.40.2220">
    <property type="match status" value="1"/>
</dbReference>
<dbReference type="SMART" id="SM00872">
    <property type="entry name" value="Alpha-mann_mid"/>
    <property type="match status" value="1"/>
</dbReference>
<dbReference type="OrthoDB" id="9772207at2"/>
<keyword evidence="2" id="KW-0479">Metal-binding</keyword>
<dbReference type="Pfam" id="PF07748">
    <property type="entry name" value="Glyco_hydro_38C"/>
    <property type="match status" value="1"/>
</dbReference>
<evidence type="ECO:0000256" key="4">
    <source>
        <dbReference type="ARBA" id="ARBA00023295"/>
    </source>
</evidence>
<dbReference type="InterPro" id="IPR011013">
    <property type="entry name" value="Gal_mutarotase_sf_dom"/>
</dbReference>
<keyword evidence="4" id="KW-0326">Glycosidase</keyword>
<dbReference type="GO" id="GO:0009313">
    <property type="term" value="P:oligosaccharide catabolic process"/>
    <property type="evidence" value="ECO:0007669"/>
    <property type="project" value="TreeGrafter"/>
</dbReference>
<evidence type="ECO:0000256" key="3">
    <source>
        <dbReference type="ARBA" id="ARBA00022801"/>
    </source>
</evidence>
<dbReference type="InterPro" id="IPR041147">
    <property type="entry name" value="GH38_C"/>
</dbReference>
<dbReference type="GO" id="GO:0030246">
    <property type="term" value="F:carbohydrate binding"/>
    <property type="evidence" value="ECO:0007669"/>
    <property type="project" value="InterPro"/>
</dbReference>
<comment type="similarity">
    <text evidence="1">Belongs to the glycosyl hydrolase 38 family.</text>
</comment>
<gene>
    <name evidence="6" type="ORF">FE782_06060</name>
</gene>
<dbReference type="SUPFAM" id="SSF88688">
    <property type="entry name" value="Families 57/38 glycoside transferase middle domain"/>
    <property type="match status" value="1"/>
</dbReference>
<dbReference type="FunFam" id="1.20.1270.50:FF:000004">
    <property type="entry name" value="alpha-mannosidase 2C1 isoform X1"/>
    <property type="match status" value="1"/>
</dbReference>
<evidence type="ECO:0000313" key="7">
    <source>
        <dbReference type="Proteomes" id="UP000309676"/>
    </source>
</evidence>
<dbReference type="InterPro" id="IPR000602">
    <property type="entry name" value="Glyco_hydro_38_N"/>
</dbReference>
<dbReference type="InterPro" id="IPR027291">
    <property type="entry name" value="Glyco_hydro_38_N_sf"/>
</dbReference>
<dbReference type="Gene3D" id="1.20.1270.50">
    <property type="entry name" value="Glycoside hydrolase family 38, central domain"/>
    <property type="match status" value="1"/>
</dbReference>
<dbReference type="Gene3D" id="2.70.98.30">
    <property type="entry name" value="Golgi alpha-mannosidase II, domain 4"/>
    <property type="match status" value="1"/>
</dbReference>
<dbReference type="InterPro" id="IPR011330">
    <property type="entry name" value="Glyco_hydro/deAcase_b/a-brl"/>
</dbReference>
<dbReference type="Gene3D" id="2.60.40.1180">
    <property type="entry name" value="Golgi alpha-mannosidase II"/>
    <property type="match status" value="1"/>
</dbReference>
<dbReference type="GO" id="GO:0046872">
    <property type="term" value="F:metal ion binding"/>
    <property type="evidence" value="ECO:0007669"/>
    <property type="project" value="UniProtKB-KW"/>
</dbReference>
<name>A0A5R9GBY3_9BACL</name>
<sequence length="814" mass="93226">MKDYKFWMIGNAHLDPVWLWQWQEGFQEAKATARSALDRMKEYDDFVFTNSSAAMYEWIELNDPGMFEEIKQRVAEGRWHIVGGWWIQPDCNIPSGESFVRQGLYGQRYFKEKLGVTAKVGYNVDSFGHFGMMPQILKKQGMDYYIMMRPMPNEKGLPNRLFYWESDDGSQVLTYRLPFEYCSWGKDLEKHIRRCMTELKDPFNELAVFYGVGNHGGGPTKENIDSLKRMNADPEFPTIVLANPTEYFQEMERRGLPIPVVHDDLQHHASGCYAAHSGIKQWNRQAENKLMAAETWSAIAKATTGQPYPADYHQAWKNVLFNQFHDILAGTSIEPAYEDARNAHGEAMSIAERGLNYAIQSLSWNIDIEQEEGMKPLVVFNPHSWGGPMNIEHEVGGMKETSVLYDDAGKQIPFQLVQSQATAGGRFRISFIADLPPMGYRVFKVYPQPRSSTEPKLVAPTIKASDTSLENDRIRVDFDPKTGHMTSLFDKKVNSELLRGPGRPVVMEDKSDTWSHNVFHFQKEIGDFQARSVRRVEHGPIKSVVRVTSEYGSSKLVQDFAMYKDLDYIDVKVTVDWREQFKMLKLVYPINLHFTKQTYEIPYGFKEREHNGEEEPGQNWVDFSGILPSTSPGHGGTAYGVTLMNDAKYSYSIMNKELAITVLRSPIYAHHDPLVPDPNGHYTFIDQGIQTFNYRIYPHEGSWETAGVVQKAWELNRKPTTIIETYHRGKLPQRNSFLSVDDDNVIVSVLKKHEDSDDLIVRAYETTKSATKTTIRLPGFDRVIEASFGPCEIKTFRVPSDASKPVVEVDLIEW</sequence>
<dbReference type="CDD" id="cd10789">
    <property type="entry name" value="GH38N_AMII_ER_cytosolic"/>
    <property type="match status" value="1"/>
</dbReference>
<dbReference type="PANTHER" id="PTHR46017:SF1">
    <property type="entry name" value="ALPHA-MANNOSIDASE 2C1"/>
    <property type="match status" value="1"/>
</dbReference>
<dbReference type="Pfam" id="PF17677">
    <property type="entry name" value="Glyco_hydro38C2"/>
    <property type="match status" value="1"/>
</dbReference>
<dbReference type="InterPro" id="IPR028995">
    <property type="entry name" value="Glyco_hydro_57/38_cen_sf"/>
</dbReference>
<dbReference type="InterPro" id="IPR037094">
    <property type="entry name" value="Glyco_hydro_38_cen_sf"/>
</dbReference>
<dbReference type="GO" id="GO:0006013">
    <property type="term" value="P:mannose metabolic process"/>
    <property type="evidence" value="ECO:0007669"/>
    <property type="project" value="InterPro"/>
</dbReference>
<dbReference type="Pfam" id="PF01074">
    <property type="entry name" value="Glyco_hydro_38N"/>
    <property type="match status" value="1"/>
</dbReference>
<dbReference type="Proteomes" id="UP000309676">
    <property type="component" value="Unassembled WGS sequence"/>
</dbReference>
<dbReference type="GO" id="GO:0004559">
    <property type="term" value="F:alpha-mannosidase activity"/>
    <property type="evidence" value="ECO:0007669"/>
    <property type="project" value="InterPro"/>
</dbReference>
<evidence type="ECO:0000259" key="5">
    <source>
        <dbReference type="SMART" id="SM00872"/>
    </source>
</evidence>
<dbReference type="InterPro" id="IPR015341">
    <property type="entry name" value="Glyco_hydro_38_cen"/>
</dbReference>
<protein>
    <submittedName>
        <fullName evidence="6">Alpha-mannosidase</fullName>
    </submittedName>
</protein>
<comment type="caution">
    <text evidence="6">The sequence shown here is derived from an EMBL/GenBank/DDBJ whole genome shotgun (WGS) entry which is preliminary data.</text>
</comment>
<organism evidence="6 7">
    <name type="scientific">Paenibacillus antri</name>
    <dbReference type="NCBI Taxonomy" id="2582848"/>
    <lineage>
        <taxon>Bacteria</taxon>
        <taxon>Bacillati</taxon>
        <taxon>Bacillota</taxon>
        <taxon>Bacilli</taxon>
        <taxon>Bacillales</taxon>
        <taxon>Paenibacillaceae</taxon>
        <taxon>Paenibacillus</taxon>
    </lineage>
</organism>
<dbReference type="PANTHER" id="PTHR46017">
    <property type="entry name" value="ALPHA-MANNOSIDASE 2C1"/>
    <property type="match status" value="1"/>
</dbReference>
<dbReference type="Gene3D" id="3.20.110.10">
    <property type="entry name" value="Glycoside hydrolase 38, N terminal domain"/>
    <property type="match status" value="1"/>
</dbReference>
<dbReference type="SUPFAM" id="SSF74650">
    <property type="entry name" value="Galactose mutarotase-like"/>
    <property type="match status" value="1"/>
</dbReference>
<evidence type="ECO:0000256" key="1">
    <source>
        <dbReference type="ARBA" id="ARBA00009792"/>
    </source>
</evidence>
<dbReference type="AlphaFoldDB" id="A0A5R9GBY3"/>
<dbReference type="InterPro" id="IPR013780">
    <property type="entry name" value="Glyco_hydro_b"/>
</dbReference>
<dbReference type="SUPFAM" id="SSF88713">
    <property type="entry name" value="Glycoside hydrolase/deacetylase"/>
    <property type="match status" value="1"/>
</dbReference>